<keyword evidence="7" id="KW-1185">Reference proteome</keyword>
<name>A0ABS9K854_9BACT</name>
<dbReference type="Pfam" id="PF13444">
    <property type="entry name" value="Acetyltransf_5"/>
    <property type="match status" value="1"/>
</dbReference>
<proteinExistence type="predicted"/>
<gene>
    <name evidence="6" type="ORF">L6773_00550</name>
</gene>
<evidence type="ECO:0000256" key="1">
    <source>
        <dbReference type="ARBA" id="ARBA00005189"/>
    </source>
</evidence>
<dbReference type="InterPro" id="IPR052351">
    <property type="entry name" value="Ornithine_N-alpha-AT"/>
</dbReference>
<organism evidence="6 7">
    <name type="scientific">Rhodohalobacter sulfatireducens</name>
    <dbReference type="NCBI Taxonomy" id="2911366"/>
    <lineage>
        <taxon>Bacteria</taxon>
        <taxon>Pseudomonadati</taxon>
        <taxon>Balneolota</taxon>
        <taxon>Balneolia</taxon>
        <taxon>Balneolales</taxon>
        <taxon>Balneolaceae</taxon>
        <taxon>Rhodohalobacter</taxon>
    </lineage>
</organism>
<evidence type="ECO:0000256" key="3">
    <source>
        <dbReference type="ARBA" id="ARBA00022679"/>
    </source>
</evidence>
<dbReference type="SUPFAM" id="SSF55729">
    <property type="entry name" value="Acyl-CoA N-acyltransferases (Nat)"/>
    <property type="match status" value="1"/>
</dbReference>
<dbReference type="PANTHER" id="PTHR37323">
    <property type="entry name" value="GCN5-RELATED N-ACETYLTRANSFERASE"/>
    <property type="match status" value="1"/>
</dbReference>
<comment type="caution">
    <text evidence="6">The sequence shown here is derived from an EMBL/GenBank/DDBJ whole genome shotgun (WGS) entry which is preliminary data.</text>
</comment>
<dbReference type="EC" id="2.3.1.-" evidence="6"/>
<evidence type="ECO:0000256" key="2">
    <source>
        <dbReference type="ARBA" id="ARBA00022516"/>
    </source>
</evidence>
<keyword evidence="3 6" id="KW-0808">Transferase</keyword>
<evidence type="ECO:0000256" key="4">
    <source>
        <dbReference type="ARBA" id="ARBA00023098"/>
    </source>
</evidence>
<keyword evidence="2" id="KW-0444">Lipid biosynthesis</keyword>
<dbReference type="InterPro" id="IPR016181">
    <property type="entry name" value="Acyl_CoA_acyltransferase"/>
</dbReference>
<keyword evidence="4" id="KW-0443">Lipid metabolism</keyword>
<comment type="pathway">
    <text evidence="1">Lipid metabolism.</text>
</comment>
<dbReference type="EMBL" id="JAKLWS010000001">
    <property type="protein sequence ID" value="MCG2587034.1"/>
    <property type="molecule type" value="Genomic_DNA"/>
</dbReference>
<evidence type="ECO:0000313" key="6">
    <source>
        <dbReference type="EMBL" id="MCG2587034.1"/>
    </source>
</evidence>
<dbReference type="Proteomes" id="UP001165366">
    <property type="component" value="Unassembled WGS sequence"/>
</dbReference>
<dbReference type="GO" id="GO:0016746">
    <property type="term" value="F:acyltransferase activity"/>
    <property type="evidence" value="ECO:0007669"/>
    <property type="project" value="UniProtKB-KW"/>
</dbReference>
<dbReference type="RefSeq" id="WP_237851881.1">
    <property type="nucleotide sequence ID" value="NZ_JAKLWS010000001.1"/>
</dbReference>
<reference evidence="6" key="1">
    <citation type="submission" date="2022-01" db="EMBL/GenBank/DDBJ databases">
        <authorList>
            <person name="Wang Y."/>
        </authorList>
    </citation>
    <scope>NUCLEOTIDE SEQUENCE</scope>
    <source>
        <strain evidence="6">WB101</strain>
    </source>
</reference>
<keyword evidence="5 6" id="KW-0012">Acyltransferase</keyword>
<sequence>MLVKDHVISDVASRRYTIKFAKTEEEVEAAQRLRYNIFKGELDRNFIFENGIDRDKYDDQAHHLIVVHNESGSIIGTYRLQSYEQAQSGKGFTTDVRFRLNNLPEDVLKNAVEVGRACISEEHRSGRVLFLLWKGLAGYLEHFKKRYLFGYAALESKKPHVALQTLEHLEKENILHPEYHIEPREGYELEWNDDMPRTDEIDIPPLFQNYIDVGCTVCGGPSYDRDLNLLHFVILLDVEAISDETRKLFFG</sequence>
<reference evidence="6" key="2">
    <citation type="submission" date="2024-05" db="EMBL/GenBank/DDBJ databases">
        <title>Rhodohalobacter halophilus gen. nov., sp. nov., a moderately halophilic member of the family Balneolaceae.</title>
        <authorList>
            <person name="Xia J."/>
        </authorList>
    </citation>
    <scope>NUCLEOTIDE SEQUENCE</scope>
    <source>
        <strain evidence="6">WB101</strain>
    </source>
</reference>
<accession>A0ABS9K854</accession>
<evidence type="ECO:0000256" key="5">
    <source>
        <dbReference type="ARBA" id="ARBA00023315"/>
    </source>
</evidence>
<dbReference type="Gene3D" id="3.40.630.30">
    <property type="match status" value="1"/>
</dbReference>
<dbReference type="PANTHER" id="PTHR37323:SF1">
    <property type="entry name" value="L-ORNITHINE N(ALPHA)-ACYLTRANSFERASE"/>
    <property type="match status" value="1"/>
</dbReference>
<evidence type="ECO:0000313" key="7">
    <source>
        <dbReference type="Proteomes" id="UP001165366"/>
    </source>
</evidence>
<protein>
    <submittedName>
        <fullName evidence="6">GNAT family N-acetyltransferase</fullName>
        <ecNumber evidence="6">2.3.1.-</ecNumber>
    </submittedName>
</protein>